<gene>
    <name evidence="1" type="ORF">OPT61_g1427</name>
</gene>
<dbReference type="EMBL" id="JAPHNI010000056">
    <property type="protein sequence ID" value="KAJ8117355.1"/>
    <property type="molecule type" value="Genomic_DNA"/>
</dbReference>
<keyword evidence="2" id="KW-1185">Reference proteome</keyword>
<accession>A0ACC2IQB7</accession>
<protein>
    <submittedName>
        <fullName evidence="1">Uncharacterized protein</fullName>
    </submittedName>
</protein>
<evidence type="ECO:0000313" key="1">
    <source>
        <dbReference type="EMBL" id="KAJ8117355.1"/>
    </source>
</evidence>
<comment type="caution">
    <text evidence="1">The sequence shown here is derived from an EMBL/GenBank/DDBJ whole genome shotgun (WGS) entry which is preliminary data.</text>
</comment>
<name>A0ACC2IQB7_9PLEO</name>
<evidence type="ECO:0000313" key="2">
    <source>
        <dbReference type="Proteomes" id="UP001153331"/>
    </source>
</evidence>
<reference evidence="1" key="1">
    <citation type="submission" date="2022-11" db="EMBL/GenBank/DDBJ databases">
        <title>Genome Sequence of Boeremia exigua.</title>
        <authorList>
            <person name="Buettner E."/>
        </authorList>
    </citation>
    <scope>NUCLEOTIDE SEQUENCE</scope>
    <source>
        <strain evidence="1">CU02</strain>
    </source>
</reference>
<sequence>MADSALYFENANAINDTDFEDATAMASDDGHDEDMDDHTYQDVDDNYNDDFELGSFGIRGSKIDNDSDDYKDDIVGRKRKRTSADTLGSNRNSKQLDTRIKAEGGESFILEEVPSLLSHVQSSRVVGRFGRHDRLKGETLPAYHKRVSADLNPDDKLMLEMRERGFSDRQIAEKLKKDGRTRYDQKTISTRIMRIRLAQAERFDILLQEGLEEWQMDDDQRLVQAYALADIEISYEIERVRAWRFRKVSDYMRRLDKNSLFSANACRIRYGELASGTARIPCNADDDPDTRLKERKAYQLSREAARDKEETDKETRQAMEKQMIDAVKIKNAQKAEDIANKRAVKEQENARRLMQRAAQAQLRSQKAAENRKAKMERNAQIKKAASIPRNIDRKKAKTDASAESSKAPSVKATTSTPVKDEPETVDPRSYLSLSDLTTLCINRGLPTENKTKKALVTSLIDADREWSHSQLRQMCKAKKLSSGGNKTVMRYQLALKAAQGCASFEAGIKTAREAEDDGGDGVVVDAE</sequence>
<organism evidence="1 2">
    <name type="scientific">Boeremia exigua</name>
    <dbReference type="NCBI Taxonomy" id="749465"/>
    <lineage>
        <taxon>Eukaryota</taxon>
        <taxon>Fungi</taxon>
        <taxon>Dikarya</taxon>
        <taxon>Ascomycota</taxon>
        <taxon>Pezizomycotina</taxon>
        <taxon>Dothideomycetes</taxon>
        <taxon>Pleosporomycetidae</taxon>
        <taxon>Pleosporales</taxon>
        <taxon>Pleosporineae</taxon>
        <taxon>Didymellaceae</taxon>
        <taxon>Boeremia</taxon>
    </lineage>
</organism>
<dbReference type="Proteomes" id="UP001153331">
    <property type="component" value="Unassembled WGS sequence"/>
</dbReference>
<proteinExistence type="predicted"/>